<evidence type="ECO:0000313" key="2">
    <source>
        <dbReference type="EnsemblPlants" id="PNT76979"/>
    </source>
</evidence>
<sequence length="93" mass="9804">MAAAGSGGVVGEECCSAGRKIQQGDGGEIRGPSASFPRYLRCPLAVLGARARRATCALRRDFAKLLGADFEFVSLLRPLTSSTSLISWSSLTR</sequence>
<dbReference type="EnsemblPlants" id="PNT76979">
    <property type="protein sequence ID" value="PNT76979"/>
    <property type="gene ID" value="BRADI_1g56575v3"/>
</dbReference>
<dbReference type="Proteomes" id="UP000008810">
    <property type="component" value="Chromosome 1"/>
</dbReference>
<name>A0A2K2DRS3_BRADI</name>
<dbReference type="EMBL" id="CM000880">
    <property type="protein sequence ID" value="PNT76979.1"/>
    <property type="molecule type" value="Genomic_DNA"/>
</dbReference>
<protein>
    <submittedName>
        <fullName evidence="1 2">Uncharacterized protein</fullName>
    </submittedName>
</protein>
<dbReference type="InParanoid" id="A0A2K2DRS3"/>
<gene>
    <name evidence="1" type="ORF">BRADI_1g56575v3</name>
</gene>
<evidence type="ECO:0000313" key="3">
    <source>
        <dbReference type="Proteomes" id="UP000008810"/>
    </source>
</evidence>
<organism evidence="1">
    <name type="scientific">Brachypodium distachyon</name>
    <name type="common">Purple false brome</name>
    <name type="synonym">Trachynia distachya</name>
    <dbReference type="NCBI Taxonomy" id="15368"/>
    <lineage>
        <taxon>Eukaryota</taxon>
        <taxon>Viridiplantae</taxon>
        <taxon>Streptophyta</taxon>
        <taxon>Embryophyta</taxon>
        <taxon>Tracheophyta</taxon>
        <taxon>Spermatophyta</taxon>
        <taxon>Magnoliopsida</taxon>
        <taxon>Liliopsida</taxon>
        <taxon>Poales</taxon>
        <taxon>Poaceae</taxon>
        <taxon>BOP clade</taxon>
        <taxon>Pooideae</taxon>
        <taxon>Stipodae</taxon>
        <taxon>Brachypodieae</taxon>
        <taxon>Brachypodium</taxon>
    </lineage>
</organism>
<reference evidence="1 2" key="1">
    <citation type="journal article" date="2010" name="Nature">
        <title>Genome sequencing and analysis of the model grass Brachypodium distachyon.</title>
        <authorList>
            <consortium name="International Brachypodium Initiative"/>
        </authorList>
    </citation>
    <scope>NUCLEOTIDE SEQUENCE [LARGE SCALE GENOMIC DNA]</scope>
    <source>
        <strain evidence="1 2">Bd21</strain>
    </source>
</reference>
<accession>A0A2K2DRS3</accession>
<evidence type="ECO:0000313" key="1">
    <source>
        <dbReference type="EMBL" id="PNT76979.1"/>
    </source>
</evidence>
<keyword evidence="3" id="KW-1185">Reference proteome</keyword>
<dbReference type="AlphaFoldDB" id="A0A2K2DRS3"/>
<proteinExistence type="predicted"/>
<reference evidence="1" key="2">
    <citation type="submission" date="2017-06" db="EMBL/GenBank/DDBJ databases">
        <title>WGS assembly of Brachypodium distachyon.</title>
        <authorList>
            <consortium name="The International Brachypodium Initiative"/>
            <person name="Lucas S."/>
            <person name="Harmon-Smith M."/>
            <person name="Lail K."/>
            <person name="Tice H."/>
            <person name="Grimwood J."/>
            <person name="Bruce D."/>
            <person name="Barry K."/>
            <person name="Shu S."/>
            <person name="Lindquist E."/>
            <person name="Wang M."/>
            <person name="Pitluck S."/>
            <person name="Vogel J.P."/>
            <person name="Garvin D.F."/>
            <person name="Mockler T.C."/>
            <person name="Schmutz J."/>
            <person name="Rokhsar D."/>
            <person name="Bevan M.W."/>
        </authorList>
    </citation>
    <scope>NUCLEOTIDE SEQUENCE</scope>
    <source>
        <strain evidence="1">Bd21</strain>
    </source>
</reference>
<dbReference type="Gramene" id="PNT76979">
    <property type="protein sequence ID" value="PNT76979"/>
    <property type="gene ID" value="BRADI_1g56575v3"/>
</dbReference>
<reference evidence="2" key="3">
    <citation type="submission" date="2018-08" db="UniProtKB">
        <authorList>
            <consortium name="EnsemblPlants"/>
        </authorList>
    </citation>
    <scope>IDENTIFICATION</scope>
    <source>
        <strain evidence="2">cv. Bd21</strain>
    </source>
</reference>